<dbReference type="PROSITE" id="PS01095">
    <property type="entry name" value="GH18_1"/>
    <property type="match status" value="1"/>
</dbReference>
<name>A0AAU9NBM1_9ASTR</name>
<dbReference type="Gene3D" id="3.20.20.80">
    <property type="entry name" value="Glycosidases"/>
    <property type="match status" value="1"/>
</dbReference>
<evidence type="ECO:0000256" key="1">
    <source>
        <dbReference type="ARBA" id="ARBA00022801"/>
    </source>
</evidence>
<dbReference type="InterPro" id="IPR001223">
    <property type="entry name" value="Glyco_hydro18_cat"/>
</dbReference>
<dbReference type="PROSITE" id="PS51910">
    <property type="entry name" value="GH18_2"/>
    <property type="match status" value="1"/>
</dbReference>
<dbReference type="SUPFAM" id="SSF51445">
    <property type="entry name" value="(Trans)glycosidases"/>
    <property type="match status" value="1"/>
</dbReference>
<dbReference type="InterPro" id="IPR001579">
    <property type="entry name" value="Glyco_hydro_18_chit_AS"/>
</dbReference>
<evidence type="ECO:0000256" key="2">
    <source>
        <dbReference type="ARBA" id="ARBA00023295"/>
    </source>
</evidence>
<dbReference type="EMBL" id="CAKMRJ010003334">
    <property type="protein sequence ID" value="CAH1432390.1"/>
    <property type="molecule type" value="Genomic_DNA"/>
</dbReference>
<evidence type="ECO:0000313" key="5">
    <source>
        <dbReference type="Proteomes" id="UP001157418"/>
    </source>
</evidence>
<dbReference type="GO" id="GO:0005975">
    <property type="term" value="P:carbohydrate metabolic process"/>
    <property type="evidence" value="ECO:0007669"/>
    <property type="project" value="InterPro"/>
</dbReference>
<feature type="domain" description="GH18" evidence="3">
    <location>
        <begin position="81"/>
        <end position="330"/>
    </location>
</feature>
<dbReference type="CDD" id="cd06544">
    <property type="entry name" value="GH18_narbonin"/>
    <property type="match status" value="1"/>
</dbReference>
<dbReference type="AlphaFoldDB" id="A0AAU9NBM1"/>
<dbReference type="PANTHER" id="PTHR46476:SF13">
    <property type="entry name" value="2, PUTATIVE, EXPRESSED-RELATED"/>
    <property type="match status" value="1"/>
</dbReference>
<organism evidence="4 5">
    <name type="scientific">Lactuca virosa</name>
    <dbReference type="NCBI Taxonomy" id="75947"/>
    <lineage>
        <taxon>Eukaryota</taxon>
        <taxon>Viridiplantae</taxon>
        <taxon>Streptophyta</taxon>
        <taxon>Embryophyta</taxon>
        <taxon>Tracheophyta</taxon>
        <taxon>Spermatophyta</taxon>
        <taxon>Magnoliopsida</taxon>
        <taxon>eudicotyledons</taxon>
        <taxon>Gunneridae</taxon>
        <taxon>Pentapetalae</taxon>
        <taxon>asterids</taxon>
        <taxon>campanulids</taxon>
        <taxon>Asterales</taxon>
        <taxon>Asteraceae</taxon>
        <taxon>Cichorioideae</taxon>
        <taxon>Cichorieae</taxon>
        <taxon>Lactucinae</taxon>
        <taxon>Lactuca</taxon>
    </lineage>
</organism>
<keyword evidence="5" id="KW-1185">Reference proteome</keyword>
<sequence length="336" mass="37509">MWNLQSGFFLFKTAAENIIKTQKKTPSLASKQNLQGIPICQKALLICSLIKTGFSELFILLFTLQAHLAMASRQPIAPKSYLFSEYIGAEDNNVKFSDVPINPNVEFHYILAFAIDYTNSSSPSPTNGEFKIFWDTHNLSPSQVSSIKISSVDSWVSNAVSSLTKIIQEYNLDGIDIDYEHFVSDQVTFVECIGKLITTLKNNGVITFASIAPFDDDDEVKRNYMALWTSYAHVIDYVNFQFYAYDKGTTVSQFMRYFQTQRDNYGGGNILASITTEGSGGLSPKNGFFTACKRLKSQGKLGGIFVWSADNSKALGFKYEKQSQAILATSHKNFSV</sequence>
<gene>
    <name evidence="4" type="ORF">LVIROSA_LOCUS19039</name>
</gene>
<dbReference type="Proteomes" id="UP001157418">
    <property type="component" value="Unassembled WGS sequence"/>
</dbReference>
<dbReference type="InterPro" id="IPR017853">
    <property type="entry name" value="GH"/>
</dbReference>
<keyword evidence="2" id="KW-0326">Glycosidase</keyword>
<evidence type="ECO:0000313" key="4">
    <source>
        <dbReference type="EMBL" id="CAH1432390.1"/>
    </source>
</evidence>
<reference evidence="4 5" key="1">
    <citation type="submission" date="2022-01" db="EMBL/GenBank/DDBJ databases">
        <authorList>
            <person name="Xiong W."/>
            <person name="Schranz E."/>
        </authorList>
    </citation>
    <scope>NUCLEOTIDE SEQUENCE [LARGE SCALE GENOMIC DNA]</scope>
</reference>
<proteinExistence type="predicted"/>
<dbReference type="GO" id="GO:0004553">
    <property type="term" value="F:hydrolase activity, hydrolyzing O-glycosyl compounds"/>
    <property type="evidence" value="ECO:0007669"/>
    <property type="project" value="InterPro"/>
</dbReference>
<evidence type="ECO:0000259" key="3">
    <source>
        <dbReference type="PROSITE" id="PS51910"/>
    </source>
</evidence>
<protein>
    <recommendedName>
        <fullName evidence="3">GH18 domain-containing protein</fullName>
    </recommendedName>
</protein>
<dbReference type="PANTHER" id="PTHR46476">
    <property type="entry name" value="CHITINASE 2-LIKE"/>
    <property type="match status" value="1"/>
</dbReference>
<keyword evidence="1" id="KW-0378">Hydrolase</keyword>
<comment type="caution">
    <text evidence="4">The sequence shown here is derived from an EMBL/GenBank/DDBJ whole genome shotgun (WGS) entry which is preliminary data.</text>
</comment>
<accession>A0AAU9NBM1</accession>